<keyword evidence="3" id="KW-1185">Reference proteome</keyword>
<dbReference type="KEGG" id="amr:AM1_1361"/>
<dbReference type="Proteomes" id="UP000000268">
    <property type="component" value="Chromosome"/>
</dbReference>
<accession>B0C6H2</accession>
<feature type="compositionally biased region" description="Basic and acidic residues" evidence="1">
    <location>
        <begin position="368"/>
        <end position="383"/>
    </location>
</feature>
<evidence type="ECO:0000313" key="3">
    <source>
        <dbReference type="Proteomes" id="UP000000268"/>
    </source>
</evidence>
<protein>
    <submittedName>
        <fullName evidence="2">Uncharacterized protein</fullName>
    </submittedName>
</protein>
<dbReference type="InterPro" id="IPR037257">
    <property type="entry name" value="T2SS_E_N_sf"/>
</dbReference>
<name>B0C6H2_ACAM1</name>
<feature type="compositionally biased region" description="Acidic residues" evidence="1">
    <location>
        <begin position="385"/>
        <end position="396"/>
    </location>
</feature>
<evidence type="ECO:0000313" key="2">
    <source>
        <dbReference type="EMBL" id="ABW26393.1"/>
    </source>
</evidence>
<dbReference type="OrthoDB" id="564985at2"/>
<gene>
    <name evidence="2" type="ordered locus">AM1_1361</name>
</gene>
<reference evidence="2 3" key="1">
    <citation type="journal article" date="2008" name="Proc. Natl. Acad. Sci. U.S.A.">
        <title>Niche adaptation and genome expansion in the chlorophyll d-producing cyanobacterium Acaryochloris marina.</title>
        <authorList>
            <person name="Swingley W.D."/>
            <person name="Chen M."/>
            <person name="Cheung P.C."/>
            <person name="Conrad A.L."/>
            <person name="Dejesa L.C."/>
            <person name="Hao J."/>
            <person name="Honchak B.M."/>
            <person name="Karbach L.E."/>
            <person name="Kurdoglu A."/>
            <person name="Lahiri S."/>
            <person name="Mastrian S.D."/>
            <person name="Miyashita H."/>
            <person name="Page L."/>
            <person name="Ramakrishna P."/>
            <person name="Satoh S."/>
            <person name="Sattley W.M."/>
            <person name="Shimada Y."/>
            <person name="Taylor H.L."/>
            <person name="Tomo T."/>
            <person name="Tsuchiya T."/>
            <person name="Wang Z.T."/>
            <person name="Raymond J."/>
            <person name="Mimuro M."/>
            <person name="Blankenship R.E."/>
            <person name="Touchman J.W."/>
        </authorList>
    </citation>
    <scope>NUCLEOTIDE SEQUENCE [LARGE SCALE GENOMIC DNA]</scope>
    <source>
        <strain evidence="3">MBIC 11017</strain>
    </source>
</reference>
<dbReference type="eggNOG" id="COG3515">
    <property type="taxonomic scope" value="Bacteria"/>
</dbReference>
<feature type="compositionally biased region" description="Basic and acidic residues" evidence="1">
    <location>
        <begin position="194"/>
        <end position="203"/>
    </location>
</feature>
<dbReference type="AlphaFoldDB" id="B0C6H2"/>
<feature type="compositionally biased region" description="Polar residues" evidence="1">
    <location>
        <begin position="314"/>
        <end position="366"/>
    </location>
</feature>
<feature type="region of interest" description="Disordered" evidence="1">
    <location>
        <begin position="181"/>
        <end position="211"/>
    </location>
</feature>
<dbReference type="HOGENOM" id="CLU_822888_0_0_3"/>
<feature type="region of interest" description="Disordered" evidence="1">
    <location>
        <begin position="291"/>
        <end position="396"/>
    </location>
</feature>
<evidence type="ECO:0000256" key="1">
    <source>
        <dbReference type="SAM" id="MobiDB-lite"/>
    </source>
</evidence>
<dbReference type="SUPFAM" id="SSF160246">
    <property type="entry name" value="EspE N-terminal domain-like"/>
    <property type="match status" value="1"/>
</dbReference>
<proteinExistence type="predicted"/>
<dbReference type="eggNOG" id="COG1922">
    <property type="taxonomic scope" value="Bacteria"/>
</dbReference>
<dbReference type="STRING" id="329726.AM1_1361"/>
<dbReference type="RefSeq" id="WP_012161927.1">
    <property type="nucleotide sequence ID" value="NC_009925.1"/>
</dbReference>
<sequence length="396" mass="44838">MDDLELLQAFVSSYLSGQSTLLSNSDLRVEPITDTLQLLAKTEGLVATAKLDGEQRFTSIRYKSSFWPQLHEAMIAQKCLPIRQSKISGFYEYEPVEIPEHYHVRFTDSLDLLQTWWSYKKSNKQLALMSLLILHRGIWYPIRDVHCEHGTLTIQTSGYQTEIYPLDMLVWLQKMEQPAPSSFVSPKNKSRASHNSDKCEQYHSSHRRAVATHSPDSKRIGGYLIEAGLLSPAQVEVVLSDQELTGMRFGEILVSRGWLKSQTIEFLFQNVILPHRTLAKKALETARKEAVDHLKQANSTHQSKPFIPKRKLPQSPQSVIPKTSKVELQQSIPNQSISARAASKTSPSMPASSPQNDANQSSSNRLPSIHDRETLATHDKLNLDDLPDWLEMDTPD</sequence>
<organism evidence="2 3">
    <name type="scientific">Acaryochloris marina (strain MBIC 11017)</name>
    <dbReference type="NCBI Taxonomy" id="329726"/>
    <lineage>
        <taxon>Bacteria</taxon>
        <taxon>Bacillati</taxon>
        <taxon>Cyanobacteriota</taxon>
        <taxon>Cyanophyceae</taxon>
        <taxon>Acaryochloridales</taxon>
        <taxon>Acaryochloridaceae</taxon>
        <taxon>Acaryochloris</taxon>
    </lineage>
</organism>
<dbReference type="EMBL" id="CP000828">
    <property type="protein sequence ID" value="ABW26393.1"/>
    <property type="molecule type" value="Genomic_DNA"/>
</dbReference>